<accession>A0A2J6TPX2</accession>
<evidence type="ECO:0000259" key="2">
    <source>
        <dbReference type="Pfam" id="PF10373"/>
    </source>
</evidence>
<feature type="region of interest" description="Disordered" evidence="1">
    <location>
        <begin position="816"/>
        <end position="836"/>
    </location>
</feature>
<dbReference type="RefSeq" id="XP_024741974.1">
    <property type="nucleotide sequence ID" value="XM_024871098.1"/>
</dbReference>
<sequence>MAAPVIQQWEYAQQVEGGLIPLLSKWGREGPTFEQIDDLINEYRKASENTVFLDFEYAASQGVGKRLWDAHTKINNRYKKLLVEYRKGDQKKMVVEKRKFEKRYADFIKTSQFFYKGYIQRLASHFAGMKGLHRIANRLSLSTLSVDERIQPTPHVEHLIEMSCHATLLRLGDLSRYRNNMRTKDRSWDPAMAYYSLANDLYPDSGAAHNQMAVIATTDGNHLDAVYHFYRAIATKEPHPLAQGNLELEFKKIITSWQKKRPNPKTGSLPTLIWWFVLLHAKFYEGADFSTHEELENEVLSRLALLLKEQSFGETLEKFVLINLAAESLAGDRFRKQGDEARPEIIKSYLFCLGLNVRMMFVLLQVLLPELEGPASGEELPSGAGGSRSDRPNEKITAIAARVFPALRQYSVWLASGAGLILTSTGTAAIQVHTKEMWKMYADVLTRLTNFFPVEELGSVSYLLEEDESTVGFQPLRNPSLGAECNLYVDDKGELKPRITDLGVKRDLPHVEMQARVLNILLCGLSLQLKEEIPLSLSRDTGSPAFTFVEEGLSLASPVQVQASASTYTSPIRTNGDYSMHEPADGTAEVRDGSVAASDSHQSMDTDMHRMVESLLEPPSSRNTTSNETSYGMHSATANEVFAPMRSNGFEPRFQSTPKMLPSLPGFYNSAFTPQPNELQPLSPNRPMTARQLSPLPLATPEQRLQAAMALDEVTGYGPTKNGSLGRKASRPLSNPISQPVSQILQESLAQQFMPIPSSTFSDSSSIYVNNTPQLQNRAVGGPLRGGLPPINGNNSTVYPGASDFDKTTMLQSSIYDGSQPAWGGYAQTPPGGQGG</sequence>
<dbReference type="GeneID" id="36579180"/>
<dbReference type="EMBL" id="KZ613747">
    <property type="protein sequence ID" value="PMD65070.1"/>
    <property type="molecule type" value="Genomic_DNA"/>
</dbReference>
<organism evidence="4 5">
    <name type="scientific">Hyaloscypha bicolor E</name>
    <dbReference type="NCBI Taxonomy" id="1095630"/>
    <lineage>
        <taxon>Eukaryota</taxon>
        <taxon>Fungi</taxon>
        <taxon>Dikarya</taxon>
        <taxon>Ascomycota</taxon>
        <taxon>Pezizomycotina</taxon>
        <taxon>Leotiomycetes</taxon>
        <taxon>Helotiales</taxon>
        <taxon>Hyaloscyphaceae</taxon>
        <taxon>Hyaloscypha</taxon>
        <taxon>Hyaloscypha bicolor</taxon>
    </lineage>
</organism>
<dbReference type="PANTHER" id="PTHR15696">
    <property type="entry name" value="SMG-7 SUPPRESSOR WITH MORPHOLOGICAL EFFECT ON GENITALIA PROTEIN 7"/>
    <property type="match status" value="1"/>
</dbReference>
<evidence type="ECO:0008006" key="6">
    <source>
        <dbReference type="Google" id="ProtNLM"/>
    </source>
</evidence>
<dbReference type="Gene3D" id="1.25.40.10">
    <property type="entry name" value="Tetratricopeptide repeat domain"/>
    <property type="match status" value="1"/>
</dbReference>
<gene>
    <name evidence="4" type="ORF">K444DRAFT_212573</name>
</gene>
<dbReference type="OrthoDB" id="69928at2759"/>
<protein>
    <recommendedName>
        <fullName evidence="6">DNA/RNA-binding domain-containing protein</fullName>
    </recommendedName>
</protein>
<feature type="domain" description="DNA/RNA-binding" evidence="2">
    <location>
        <begin position="191"/>
        <end position="479"/>
    </location>
</feature>
<dbReference type="AlphaFoldDB" id="A0A2J6TPX2"/>
<dbReference type="InParanoid" id="A0A2J6TPX2"/>
<dbReference type="Proteomes" id="UP000235371">
    <property type="component" value="Unassembled WGS sequence"/>
</dbReference>
<name>A0A2J6TPX2_9HELO</name>
<dbReference type="Pfam" id="PF10374">
    <property type="entry name" value="EST1"/>
    <property type="match status" value="1"/>
</dbReference>
<dbReference type="InterPro" id="IPR045153">
    <property type="entry name" value="Est1/Ebs1-like"/>
</dbReference>
<feature type="compositionally biased region" description="Basic and acidic residues" evidence="1">
    <location>
        <begin position="579"/>
        <end position="592"/>
    </location>
</feature>
<reference evidence="4 5" key="1">
    <citation type="submission" date="2016-04" db="EMBL/GenBank/DDBJ databases">
        <title>A degradative enzymes factory behind the ericoid mycorrhizal symbiosis.</title>
        <authorList>
            <consortium name="DOE Joint Genome Institute"/>
            <person name="Martino E."/>
            <person name="Morin E."/>
            <person name="Grelet G."/>
            <person name="Kuo A."/>
            <person name="Kohler A."/>
            <person name="Daghino S."/>
            <person name="Barry K."/>
            <person name="Choi C."/>
            <person name="Cichocki N."/>
            <person name="Clum A."/>
            <person name="Copeland A."/>
            <person name="Hainaut M."/>
            <person name="Haridas S."/>
            <person name="Labutti K."/>
            <person name="Lindquist E."/>
            <person name="Lipzen A."/>
            <person name="Khouja H.-R."/>
            <person name="Murat C."/>
            <person name="Ohm R."/>
            <person name="Olson A."/>
            <person name="Spatafora J."/>
            <person name="Veneault-Fourrey C."/>
            <person name="Henrissat B."/>
            <person name="Grigoriev I."/>
            <person name="Martin F."/>
            <person name="Perotto S."/>
        </authorList>
    </citation>
    <scope>NUCLEOTIDE SEQUENCE [LARGE SCALE GENOMIC DNA]</scope>
    <source>
        <strain evidence="4 5">E</strain>
    </source>
</reference>
<dbReference type="SUPFAM" id="SSF48452">
    <property type="entry name" value="TPR-like"/>
    <property type="match status" value="1"/>
</dbReference>
<dbReference type="InterPro" id="IPR011990">
    <property type="entry name" value="TPR-like_helical_dom_sf"/>
</dbReference>
<feature type="domain" description="Telomerase activating protein Est1-like N-terminal" evidence="3">
    <location>
        <begin position="65"/>
        <end position="181"/>
    </location>
</feature>
<evidence type="ECO:0000256" key="1">
    <source>
        <dbReference type="SAM" id="MobiDB-lite"/>
    </source>
</evidence>
<evidence type="ECO:0000313" key="4">
    <source>
        <dbReference type="EMBL" id="PMD65070.1"/>
    </source>
</evidence>
<proteinExistence type="predicted"/>
<dbReference type="STRING" id="1095630.A0A2J6TPX2"/>
<evidence type="ECO:0000259" key="3">
    <source>
        <dbReference type="Pfam" id="PF10374"/>
    </source>
</evidence>
<dbReference type="Pfam" id="PF10373">
    <property type="entry name" value="EST1_DNA_bind"/>
    <property type="match status" value="1"/>
</dbReference>
<evidence type="ECO:0000313" key="5">
    <source>
        <dbReference type="Proteomes" id="UP000235371"/>
    </source>
</evidence>
<keyword evidence="5" id="KW-1185">Reference proteome</keyword>
<dbReference type="InterPro" id="IPR019458">
    <property type="entry name" value="Est1-like_N"/>
</dbReference>
<dbReference type="InterPro" id="IPR018834">
    <property type="entry name" value="DNA/RNA-bd_Est1-type"/>
</dbReference>
<feature type="region of interest" description="Disordered" evidence="1">
    <location>
        <begin position="568"/>
        <end position="604"/>
    </location>
</feature>
<feature type="compositionally biased region" description="Polar residues" evidence="1">
    <location>
        <begin position="568"/>
        <end position="577"/>
    </location>
</feature>
<dbReference type="PANTHER" id="PTHR15696:SF36">
    <property type="entry name" value="NONSENSE-MEDIATED MRNA DECAY FACTOR"/>
    <property type="match status" value="1"/>
</dbReference>